<reference evidence="10" key="1">
    <citation type="submission" date="2025-08" db="UniProtKB">
        <authorList>
            <consortium name="RefSeq"/>
        </authorList>
    </citation>
    <scope>IDENTIFICATION</scope>
    <source>
        <tissue evidence="10">Gonad</tissue>
    </source>
</reference>
<keyword evidence="3" id="KW-0130">Cell adhesion</keyword>
<evidence type="ECO:0000256" key="5">
    <source>
        <dbReference type="ARBA" id="ARBA00023136"/>
    </source>
</evidence>
<dbReference type="RefSeq" id="XP_019632798.1">
    <property type="nucleotide sequence ID" value="XM_019777239.1"/>
</dbReference>
<dbReference type="InterPro" id="IPR032675">
    <property type="entry name" value="LRR_dom_sf"/>
</dbReference>
<organism evidence="9 10">
    <name type="scientific">Branchiostoma belcheri</name>
    <name type="common">Amphioxus</name>
    <dbReference type="NCBI Taxonomy" id="7741"/>
    <lineage>
        <taxon>Eukaryota</taxon>
        <taxon>Metazoa</taxon>
        <taxon>Chordata</taxon>
        <taxon>Cephalochordata</taxon>
        <taxon>Leptocardii</taxon>
        <taxon>Amphioxiformes</taxon>
        <taxon>Branchiostomatidae</taxon>
        <taxon>Branchiostoma</taxon>
    </lineage>
</organism>
<keyword evidence="6" id="KW-1015">Disulfide bond</keyword>
<feature type="region of interest" description="Disordered" evidence="7">
    <location>
        <begin position="144"/>
        <end position="165"/>
    </location>
</feature>
<keyword evidence="9" id="KW-1185">Reference proteome</keyword>
<feature type="signal peptide" evidence="8">
    <location>
        <begin position="1"/>
        <end position="24"/>
    </location>
</feature>
<name>A0A6P4Z804_BRABE</name>
<keyword evidence="5" id="KW-0472">Membrane</keyword>
<evidence type="ECO:0000256" key="2">
    <source>
        <dbReference type="ARBA" id="ARBA00022692"/>
    </source>
</evidence>
<feature type="compositionally biased region" description="Polar residues" evidence="7">
    <location>
        <begin position="199"/>
        <end position="224"/>
    </location>
</feature>
<proteinExistence type="predicted"/>
<dbReference type="GeneID" id="109476322"/>
<evidence type="ECO:0000256" key="4">
    <source>
        <dbReference type="ARBA" id="ARBA00022989"/>
    </source>
</evidence>
<gene>
    <name evidence="10" type="primary">LOC109476322</name>
</gene>
<dbReference type="OrthoDB" id="10453949at2759"/>
<dbReference type="Proteomes" id="UP000515135">
    <property type="component" value="Unplaced"/>
</dbReference>
<dbReference type="Gene3D" id="3.80.10.10">
    <property type="entry name" value="Ribonuclease Inhibitor"/>
    <property type="match status" value="1"/>
</dbReference>
<keyword evidence="8" id="KW-0732">Signal</keyword>
<evidence type="ECO:0000256" key="7">
    <source>
        <dbReference type="SAM" id="MobiDB-lite"/>
    </source>
</evidence>
<feature type="compositionally biased region" description="Polar residues" evidence="7">
    <location>
        <begin position="149"/>
        <end position="165"/>
    </location>
</feature>
<dbReference type="PANTHER" id="PTHR22650">
    <property type="entry name" value="GLYCOPROTEIN IB BETA"/>
    <property type="match status" value="1"/>
</dbReference>
<evidence type="ECO:0000256" key="8">
    <source>
        <dbReference type="SAM" id="SignalP"/>
    </source>
</evidence>
<evidence type="ECO:0000313" key="9">
    <source>
        <dbReference type="Proteomes" id="UP000515135"/>
    </source>
</evidence>
<sequence length="245" mass="26107">MGRKLRCVLIFLLIILKEQNMSEGCRCEPSSTCRCSKQGLTSIPQNLPTSITTLELELSGIVLIGSVILTMWYKGTPSKVFSSNTNTAVSVMASGDDNQYEDIDNHHNQTGSGQSLATQSLKVGNLSHKKVVASLKPSPMYAGVGTPQKAPTCTSDHNQTGQGQPLATQSLKVGNLSHKEVIAALKPNPMYAGVGTPQKDPTCTSDHNQTGQGQSQAIQSTTSNTTATVKVSGHDCHLTEILKKK</sequence>
<accession>A0A6P4Z804</accession>
<evidence type="ECO:0000256" key="6">
    <source>
        <dbReference type="ARBA" id="ARBA00023157"/>
    </source>
</evidence>
<feature type="chain" id="PRO_5028455450" evidence="8">
    <location>
        <begin position="25"/>
        <end position="245"/>
    </location>
</feature>
<dbReference type="PANTHER" id="PTHR22650:SF4">
    <property type="entry name" value="LEUCINE-RICH REPEAT AND TRANSMEMBRANE DOMAIN-CONTAINING PROTEIN 2-LIKE"/>
    <property type="match status" value="1"/>
</dbReference>
<feature type="region of interest" description="Disordered" evidence="7">
    <location>
        <begin position="193"/>
        <end position="224"/>
    </location>
</feature>
<dbReference type="InterPro" id="IPR052313">
    <property type="entry name" value="GPIb-IX-V_Complex"/>
</dbReference>
<evidence type="ECO:0000256" key="1">
    <source>
        <dbReference type="ARBA" id="ARBA00004167"/>
    </source>
</evidence>
<keyword evidence="2" id="KW-0812">Transmembrane</keyword>
<evidence type="ECO:0000256" key="3">
    <source>
        <dbReference type="ARBA" id="ARBA00022889"/>
    </source>
</evidence>
<evidence type="ECO:0000313" key="10">
    <source>
        <dbReference type="RefSeq" id="XP_019632798.1"/>
    </source>
</evidence>
<dbReference type="AlphaFoldDB" id="A0A6P4Z804"/>
<dbReference type="KEGG" id="bbel:109476322"/>
<protein>
    <submittedName>
        <fullName evidence="10">Uncharacterized protein LOC109476322</fullName>
    </submittedName>
</protein>
<keyword evidence="4" id="KW-1133">Transmembrane helix</keyword>
<comment type="subcellular location">
    <subcellularLocation>
        <location evidence="1">Membrane</location>
        <topology evidence="1">Single-pass membrane protein</topology>
    </subcellularLocation>
</comment>